<dbReference type="InterPro" id="IPR047525">
    <property type="entry name" value="TfoX-like"/>
</dbReference>
<dbReference type="PANTHER" id="PTHR36121:SF1">
    <property type="entry name" value="PROTEIN SXY"/>
    <property type="match status" value="1"/>
</dbReference>
<dbReference type="Pfam" id="PF04993">
    <property type="entry name" value="TfoX_N"/>
    <property type="match status" value="1"/>
</dbReference>
<evidence type="ECO:0000313" key="3">
    <source>
        <dbReference type="Proteomes" id="UP001501565"/>
    </source>
</evidence>
<sequence length="119" mass="13502">MKNSEFVDYLCEQLMTVGPVRSKRMFGGFGLFMDELMFGLVADDILYLKTDDQTRGNFEALGLEPFRFQKGDKLIALSYSQAPEEALEQPHLLCEWANEAYGAALRSAKPNKNKKKKSL</sequence>
<dbReference type="InterPro" id="IPR007076">
    <property type="entry name" value="TfoX_N"/>
</dbReference>
<keyword evidence="3" id="KW-1185">Reference proteome</keyword>
<organism evidence="2 3">
    <name type="scientific">Litoribacillus peritrichatus</name>
    <dbReference type="NCBI Taxonomy" id="718191"/>
    <lineage>
        <taxon>Bacteria</taxon>
        <taxon>Pseudomonadati</taxon>
        <taxon>Pseudomonadota</taxon>
        <taxon>Gammaproteobacteria</taxon>
        <taxon>Oceanospirillales</taxon>
        <taxon>Oceanospirillaceae</taxon>
        <taxon>Litoribacillus</taxon>
    </lineage>
</organism>
<dbReference type="RefSeq" id="WP_344798613.1">
    <property type="nucleotide sequence ID" value="NZ_BAABBN010000007.1"/>
</dbReference>
<dbReference type="Gene3D" id="3.30.1460.30">
    <property type="entry name" value="YgaC/TfoX-N like chaperone"/>
    <property type="match status" value="1"/>
</dbReference>
<evidence type="ECO:0000313" key="2">
    <source>
        <dbReference type="EMBL" id="GAA3925946.1"/>
    </source>
</evidence>
<comment type="caution">
    <text evidence="2">The sequence shown here is derived from an EMBL/GenBank/DDBJ whole genome shotgun (WGS) entry which is preliminary data.</text>
</comment>
<dbReference type="SUPFAM" id="SSF159894">
    <property type="entry name" value="YgaC/TfoX-N like"/>
    <property type="match status" value="1"/>
</dbReference>
<dbReference type="EMBL" id="BAABBN010000007">
    <property type="protein sequence ID" value="GAA3925946.1"/>
    <property type="molecule type" value="Genomic_DNA"/>
</dbReference>
<dbReference type="Proteomes" id="UP001501565">
    <property type="component" value="Unassembled WGS sequence"/>
</dbReference>
<evidence type="ECO:0000259" key="1">
    <source>
        <dbReference type="Pfam" id="PF04993"/>
    </source>
</evidence>
<gene>
    <name evidence="2" type="ORF">GCM10022277_22540</name>
</gene>
<dbReference type="PANTHER" id="PTHR36121">
    <property type="entry name" value="PROTEIN SXY"/>
    <property type="match status" value="1"/>
</dbReference>
<proteinExistence type="predicted"/>
<feature type="domain" description="TfoX N-terminal" evidence="1">
    <location>
        <begin position="12"/>
        <end position="104"/>
    </location>
</feature>
<name>A0ABP7MPS8_9GAMM</name>
<reference evidence="3" key="1">
    <citation type="journal article" date="2019" name="Int. J. Syst. Evol. Microbiol.">
        <title>The Global Catalogue of Microorganisms (GCM) 10K type strain sequencing project: providing services to taxonomists for standard genome sequencing and annotation.</title>
        <authorList>
            <consortium name="The Broad Institute Genomics Platform"/>
            <consortium name="The Broad Institute Genome Sequencing Center for Infectious Disease"/>
            <person name="Wu L."/>
            <person name="Ma J."/>
        </authorList>
    </citation>
    <scope>NUCLEOTIDE SEQUENCE [LARGE SCALE GENOMIC DNA]</scope>
    <source>
        <strain evidence="3">JCM 17551</strain>
    </source>
</reference>
<protein>
    <submittedName>
        <fullName evidence="2">TfoX/Sxy family protein</fullName>
    </submittedName>
</protein>
<accession>A0ABP7MPS8</accession>